<evidence type="ECO:0000256" key="4">
    <source>
        <dbReference type="ARBA" id="ARBA00016207"/>
    </source>
</evidence>
<dbReference type="OrthoDB" id="4089816at2759"/>
<dbReference type="Pfam" id="PF10241">
    <property type="entry name" value="KxDL"/>
    <property type="match status" value="1"/>
</dbReference>
<dbReference type="PANTHER" id="PTHR37787">
    <property type="entry name" value="BIOGENESIS OF LYSOSOME-RELATED ORGANELLES COMPLEX 1 SUBUNIT KXD1"/>
    <property type="match status" value="1"/>
</dbReference>
<protein>
    <recommendedName>
        <fullName evidence="4">Biogenesis of lysosome-related organelles complex 1 subunit KXD1</fullName>
    </recommendedName>
    <alternativeName>
        <fullName evidence="7">KxDL homolog</fullName>
    </alternativeName>
</protein>
<dbReference type="GO" id="GO:0031083">
    <property type="term" value="C:BLOC-1 complex"/>
    <property type="evidence" value="ECO:0007669"/>
    <property type="project" value="TreeGrafter"/>
</dbReference>
<dbReference type="PANTHER" id="PTHR37787:SF1">
    <property type="entry name" value="BIOGENESIS OF LYSOSOME-RELATED ORGANELLES COMPLEX 1 SUBUNIT KXD1"/>
    <property type="match status" value="1"/>
</dbReference>
<dbReference type="HOGENOM" id="CLU_087050_0_0_1"/>
<evidence type="ECO:0000256" key="7">
    <source>
        <dbReference type="ARBA" id="ARBA00029808"/>
    </source>
</evidence>
<accession>A0A0A2W3D6</accession>
<evidence type="ECO:0000256" key="2">
    <source>
        <dbReference type="ARBA" id="ARBA00004177"/>
    </source>
</evidence>
<comment type="caution">
    <text evidence="10">The sequence shown here is derived from an EMBL/GenBank/DDBJ whole genome shotgun (WGS) entry which is preliminary data.</text>
</comment>
<reference evidence="10 11" key="1">
    <citation type="submission" date="2012-10" db="EMBL/GenBank/DDBJ databases">
        <title>Genome sequencing and analysis of entomopathogenic fungi Beauveria bassiana D1-5.</title>
        <authorList>
            <person name="Li Q."/>
            <person name="Wang L."/>
            <person name="Zhang Z."/>
            <person name="Wang Q."/>
            <person name="Ren J."/>
            <person name="Wang M."/>
            <person name="Xu W."/>
            <person name="Wang J."/>
            <person name="Lu Y."/>
            <person name="Du Q."/>
            <person name="Sun Z."/>
        </authorList>
    </citation>
    <scope>NUCLEOTIDE SEQUENCE [LARGE SCALE GENOMIC DNA]</scope>
    <source>
        <strain evidence="10 11">D1-5</strain>
    </source>
</reference>
<evidence type="ECO:0000313" key="10">
    <source>
        <dbReference type="EMBL" id="KGQ07489.1"/>
    </source>
</evidence>
<dbReference type="EMBL" id="ANFO01000684">
    <property type="protein sequence ID" value="KGQ07489.1"/>
    <property type="molecule type" value="Genomic_DNA"/>
</dbReference>
<dbReference type="eggNOG" id="ENOG502S1H5">
    <property type="taxonomic scope" value="Eukaryota"/>
</dbReference>
<comment type="subcellular location">
    <subcellularLocation>
        <location evidence="2">Endosome</location>
    </subcellularLocation>
</comment>
<evidence type="ECO:0000256" key="5">
    <source>
        <dbReference type="ARBA" id="ARBA00022448"/>
    </source>
</evidence>
<evidence type="ECO:0000256" key="6">
    <source>
        <dbReference type="ARBA" id="ARBA00022753"/>
    </source>
</evidence>
<dbReference type="InterPro" id="IPR051390">
    <property type="entry name" value="BLOC-1_subunit_KXD1"/>
</dbReference>
<proteinExistence type="inferred from homology"/>
<evidence type="ECO:0000256" key="1">
    <source>
        <dbReference type="ARBA" id="ARBA00002069"/>
    </source>
</evidence>
<evidence type="ECO:0000313" key="11">
    <source>
        <dbReference type="Proteomes" id="UP000030106"/>
    </source>
</evidence>
<evidence type="ECO:0000259" key="9">
    <source>
        <dbReference type="Pfam" id="PF10241"/>
    </source>
</evidence>
<evidence type="ECO:0000256" key="3">
    <source>
        <dbReference type="ARBA" id="ARBA00005913"/>
    </source>
</evidence>
<comment type="similarity">
    <text evidence="3">Belongs to the KXD1 family.</text>
</comment>
<sequence>MSVHYQTAGYSMPINVPGKGNQYPSYSQYSISPPECDDSASTISGVPSLSHTGFSSASAASFLPGSAVPSSTGAEFDSVGSASGVDFQDYMQDRFSHSFNPIPLDRSMVVQAQTSGKLNAKHRELADLQRQAQARLARTRERFQEGMRDAREVRSDLEWTQKKVSTLNAKASRMHPKEYAKARARFPSPEC</sequence>
<dbReference type="GO" id="GO:0032880">
    <property type="term" value="P:regulation of protein localization"/>
    <property type="evidence" value="ECO:0007669"/>
    <property type="project" value="TreeGrafter"/>
</dbReference>
<dbReference type="GO" id="GO:0007032">
    <property type="term" value="P:endosome organization"/>
    <property type="evidence" value="ECO:0007669"/>
    <property type="project" value="TreeGrafter"/>
</dbReference>
<keyword evidence="6" id="KW-0967">Endosome</keyword>
<gene>
    <name evidence="10" type="ORF">BBAD15_g7192</name>
</gene>
<feature type="domain" description="KxDL" evidence="9">
    <location>
        <begin position="94"/>
        <end position="179"/>
    </location>
</feature>
<name>A0A0A2W3D6_BEABA</name>
<dbReference type="InterPro" id="IPR019371">
    <property type="entry name" value="KxDL_dom"/>
</dbReference>
<feature type="region of interest" description="Disordered" evidence="8">
    <location>
        <begin position="169"/>
        <end position="191"/>
    </location>
</feature>
<comment type="function">
    <text evidence="1">Component of the biogenesis of lysosome-related organelles complex-1 (BLOC-1) involved in endosomal cargo sorting.</text>
</comment>
<keyword evidence="5" id="KW-0813">Transport</keyword>
<dbReference type="AlphaFoldDB" id="A0A0A2W3D6"/>
<evidence type="ECO:0000256" key="8">
    <source>
        <dbReference type="SAM" id="MobiDB-lite"/>
    </source>
</evidence>
<organism evidence="10 11">
    <name type="scientific">Beauveria bassiana D1-5</name>
    <dbReference type="NCBI Taxonomy" id="1245745"/>
    <lineage>
        <taxon>Eukaryota</taxon>
        <taxon>Fungi</taxon>
        <taxon>Dikarya</taxon>
        <taxon>Ascomycota</taxon>
        <taxon>Pezizomycotina</taxon>
        <taxon>Sordariomycetes</taxon>
        <taxon>Hypocreomycetidae</taxon>
        <taxon>Hypocreales</taxon>
        <taxon>Cordycipitaceae</taxon>
        <taxon>Beauveria</taxon>
    </lineage>
</organism>
<dbReference type="Proteomes" id="UP000030106">
    <property type="component" value="Unassembled WGS sequence"/>
</dbReference>
<dbReference type="GO" id="GO:0005768">
    <property type="term" value="C:endosome"/>
    <property type="evidence" value="ECO:0007669"/>
    <property type="project" value="UniProtKB-SubCell"/>
</dbReference>